<reference evidence="3 4" key="1">
    <citation type="submission" date="2015-09" db="EMBL/GenBank/DDBJ databases">
        <authorList>
            <consortium name="Pathogen Informatics"/>
        </authorList>
    </citation>
    <scope>NUCLEOTIDE SEQUENCE [LARGE SCALE GENOMIC DNA]</scope>
    <source>
        <strain evidence="3 4">2789STDY5608891</strain>
    </source>
</reference>
<keyword evidence="1" id="KW-0255">Endonuclease</keyword>
<organism evidence="3 4">
    <name type="scientific">Eubacterium ramulus</name>
    <dbReference type="NCBI Taxonomy" id="39490"/>
    <lineage>
        <taxon>Bacteria</taxon>
        <taxon>Bacillati</taxon>
        <taxon>Bacillota</taxon>
        <taxon>Clostridia</taxon>
        <taxon>Eubacteriales</taxon>
        <taxon>Eubacteriaceae</taxon>
        <taxon>Eubacterium</taxon>
    </lineage>
</organism>
<dbReference type="RefSeq" id="WP_021738688.1">
    <property type="nucleotide sequence ID" value="NZ_CABKSU010000038.1"/>
</dbReference>
<protein>
    <submittedName>
        <fullName evidence="3">Ribonuclease Z</fullName>
        <ecNumber evidence="3">3.1.26.11</ecNumber>
    </submittedName>
</protein>
<dbReference type="InterPro" id="IPR001279">
    <property type="entry name" value="Metallo-B-lactamas"/>
</dbReference>
<dbReference type="EMBL" id="CYYA01000028">
    <property type="protein sequence ID" value="CUN25552.1"/>
    <property type="molecule type" value="Genomic_DNA"/>
</dbReference>
<feature type="domain" description="Metallo-beta-lactamase" evidence="2">
    <location>
        <begin position="17"/>
        <end position="205"/>
    </location>
</feature>
<dbReference type="EC" id="3.1.26.11" evidence="3"/>
<dbReference type="SUPFAM" id="SSF56281">
    <property type="entry name" value="Metallo-hydrolase/oxidoreductase"/>
    <property type="match status" value="1"/>
</dbReference>
<evidence type="ECO:0000313" key="4">
    <source>
        <dbReference type="Proteomes" id="UP000095492"/>
    </source>
</evidence>
<dbReference type="Pfam" id="PF23023">
    <property type="entry name" value="Anti-Pycsar_Apyc1"/>
    <property type="match status" value="1"/>
</dbReference>
<dbReference type="GeneID" id="42786167"/>
<dbReference type="GO" id="GO:0042781">
    <property type="term" value="F:3'-tRNA processing endoribonuclease activity"/>
    <property type="evidence" value="ECO:0007669"/>
    <property type="project" value="UniProtKB-EC"/>
</dbReference>
<evidence type="ECO:0000259" key="2">
    <source>
        <dbReference type="SMART" id="SM00849"/>
    </source>
</evidence>
<dbReference type="InterPro" id="IPR036866">
    <property type="entry name" value="RibonucZ/Hydroxyglut_hydro"/>
</dbReference>
<dbReference type="PANTHER" id="PTHR46018:SF2">
    <property type="entry name" value="ZINC PHOSPHODIESTERASE ELAC PROTEIN 1"/>
    <property type="match status" value="1"/>
</dbReference>
<sequence length="266" mass="30511">MELTMLGTGSALVTECYNTCFVLQEDQQYFMVDGGGGSTILHQLKHAGINWKDIKTIFVTHKHIDHITGIIWMLRMICQHMRQGEYEGEATVYAHEELIELLKNLAVKLLQKKDVAFIGKRLHLIPVADDESVSILSKKVTFFDIQSTKAKQFGFCMELGNGEKLTCCGDEPYNPCEKQFAENSTWLLHEAFCLESEADIFHPYEKHHSTVADASKLAEELHVKNLLLYHTEDINLLRRKELYQNEGRKYFNGIIFVPEDLETLVL</sequence>
<gene>
    <name evidence="3" type="primary">rnz_2</name>
    <name evidence="3" type="ORF">ERS852448_02841</name>
</gene>
<name>A0A173VDT0_EUBRA</name>
<evidence type="ECO:0000313" key="3">
    <source>
        <dbReference type="EMBL" id="CUN25552.1"/>
    </source>
</evidence>
<dbReference type="PANTHER" id="PTHR46018">
    <property type="entry name" value="ZINC PHOSPHODIESTERASE ELAC PROTEIN 1"/>
    <property type="match status" value="1"/>
</dbReference>
<dbReference type="AlphaFoldDB" id="A0A173VDT0"/>
<accession>A0A173VDT0</accession>
<dbReference type="Gene3D" id="3.60.15.10">
    <property type="entry name" value="Ribonuclease Z/Hydroxyacylglutathione hydrolase-like"/>
    <property type="match status" value="1"/>
</dbReference>
<proteinExistence type="predicted"/>
<dbReference type="SMART" id="SM00849">
    <property type="entry name" value="Lactamase_B"/>
    <property type="match status" value="1"/>
</dbReference>
<keyword evidence="3" id="KW-0378">Hydrolase</keyword>
<dbReference type="Proteomes" id="UP000095492">
    <property type="component" value="Unassembled WGS sequence"/>
</dbReference>
<evidence type="ECO:0000256" key="1">
    <source>
        <dbReference type="ARBA" id="ARBA00022759"/>
    </source>
</evidence>
<dbReference type="STRING" id="39490.ERS852448_02841"/>
<keyword evidence="1" id="KW-0540">Nuclease</keyword>
<dbReference type="OrthoDB" id="9794898at2"/>